<feature type="compositionally biased region" description="Acidic residues" evidence="6">
    <location>
        <begin position="153"/>
        <end position="163"/>
    </location>
</feature>
<dbReference type="EMBL" id="QGNW01000004">
    <property type="protein sequence ID" value="RVX21994.1"/>
    <property type="molecule type" value="Genomic_DNA"/>
</dbReference>
<evidence type="ECO:0000256" key="5">
    <source>
        <dbReference type="ARBA" id="ARBA00024045"/>
    </source>
</evidence>
<dbReference type="GO" id="GO:0046872">
    <property type="term" value="F:metal ion binding"/>
    <property type="evidence" value="ECO:0007669"/>
    <property type="project" value="UniProtKB-KW"/>
</dbReference>
<name>A0A438KLA6_VITVI</name>
<dbReference type="PANTHER" id="PTHR45868">
    <property type="entry name" value="HEAVY METAL-ASSOCIATED ISOPRENYLATED PLANT PROTEIN 33-RELATED"/>
    <property type="match status" value="1"/>
</dbReference>
<keyword evidence="1" id="KW-0488">Methylation</keyword>
<evidence type="ECO:0000256" key="4">
    <source>
        <dbReference type="ARBA" id="ARBA00023289"/>
    </source>
</evidence>
<dbReference type="Proteomes" id="UP000288805">
    <property type="component" value="Unassembled WGS sequence"/>
</dbReference>
<evidence type="ECO:0000256" key="3">
    <source>
        <dbReference type="ARBA" id="ARBA00023288"/>
    </source>
</evidence>
<keyword evidence="4" id="KW-0636">Prenylation</keyword>
<feature type="region of interest" description="Disordered" evidence="6">
    <location>
        <begin position="89"/>
        <end position="163"/>
    </location>
</feature>
<gene>
    <name evidence="8" type="primary">HIPP32_4</name>
    <name evidence="8" type="ORF">CK203_001351</name>
</gene>
<sequence>MGSGKKEKTCVLKVNIHCDGCKHKVKKILHKIEGVYTTKIDADLGKVTVSGNVDAATLMKKLNKAGKHAELWGAPKANNQNQLNNQLKNLQLDNGGKGGGKKGGNNNGGNQPKGGHPNPQQQLQQLQQQMKGFQDLKLPPLGQAPKTVKFSLPEDDGMSDEFDDEFDEEDLEDDEFYDELDDIPHQLPNKMKPNAVNGQGTQMPNLMMLNGMMNAQQMMNAQAMMNDKKAGGNVGNGKKGGGGGGGAVPIQINGNDGKNGGKKGGGGGNNNGGNQNQGGIGGGAKNGGKNGGGAPSEGKNGNNAGGGNNKIGNNGGGGNGNGGKKGGAANDVHAINNMPNAMHNMAAIRGLGGGNMGQMPMGPMGNMPMGQMGNMSMAQMGNNMPAVQGLPAGAINAGGAGGGAPLVTAAASPWLLPRSRPGSDGWKPYYQQQLAAMMMNQQRAHGNERFQPMMYARPPPAVNYLPHTHLSPTPTPISSVTRTPRAAMSCEIPGFPLLRHVLLRSQRVAVAAAQLQQKELPSHAMHTFWRWVHF</sequence>
<dbReference type="PANTHER" id="PTHR45868:SF93">
    <property type="entry name" value="OS12G0144600 PROTEIN"/>
    <property type="match status" value="1"/>
</dbReference>
<protein>
    <submittedName>
        <fullName evidence="8">Heavy metal-associated isoprenylated plant protein 32</fullName>
    </submittedName>
</protein>
<feature type="compositionally biased region" description="Low complexity" evidence="6">
    <location>
        <begin position="108"/>
        <end position="129"/>
    </location>
</feature>
<evidence type="ECO:0000256" key="1">
    <source>
        <dbReference type="ARBA" id="ARBA00022481"/>
    </source>
</evidence>
<keyword evidence="3" id="KW-0449">Lipoprotein</keyword>
<dbReference type="Gene3D" id="3.30.70.100">
    <property type="match status" value="1"/>
</dbReference>
<feature type="compositionally biased region" description="Gly residues" evidence="6">
    <location>
        <begin position="303"/>
        <end position="325"/>
    </location>
</feature>
<accession>A0A438KLA6</accession>
<reference evidence="8 9" key="1">
    <citation type="journal article" date="2018" name="PLoS Genet.">
        <title>Population sequencing reveals clonal diversity and ancestral inbreeding in the grapevine cultivar Chardonnay.</title>
        <authorList>
            <person name="Roach M.J."/>
            <person name="Johnson D.L."/>
            <person name="Bohlmann J."/>
            <person name="van Vuuren H.J."/>
            <person name="Jones S.J."/>
            <person name="Pretorius I.S."/>
            <person name="Schmidt S.A."/>
            <person name="Borneman A.R."/>
        </authorList>
    </citation>
    <scope>NUCLEOTIDE SEQUENCE [LARGE SCALE GENOMIC DNA]</scope>
    <source>
        <strain evidence="9">cv. Chardonnay</strain>
        <tissue evidence="8">Leaf</tissue>
    </source>
</reference>
<proteinExistence type="inferred from homology"/>
<dbReference type="PROSITE" id="PS50846">
    <property type="entry name" value="HMA_2"/>
    <property type="match status" value="1"/>
</dbReference>
<keyword evidence="2" id="KW-0479">Metal-binding</keyword>
<evidence type="ECO:0000313" key="9">
    <source>
        <dbReference type="Proteomes" id="UP000288805"/>
    </source>
</evidence>
<evidence type="ECO:0000259" key="7">
    <source>
        <dbReference type="PROSITE" id="PS50846"/>
    </source>
</evidence>
<dbReference type="AlphaFoldDB" id="A0A438KLA6"/>
<comment type="caution">
    <text evidence="8">The sequence shown here is derived from an EMBL/GenBank/DDBJ whole genome shotgun (WGS) entry which is preliminary data.</text>
</comment>
<dbReference type="FunFam" id="3.30.70.100:FF:000008">
    <property type="entry name" value="Copper transport protein ATOX1"/>
    <property type="match status" value="1"/>
</dbReference>
<feature type="compositionally biased region" description="Gly residues" evidence="6">
    <location>
        <begin position="262"/>
        <end position="295"/>
    </location>
</feature>
<organism evidence="8 9">
    <name type="scientific">Vitis vinifera</name>
    <name type="common">Grape</name>
    <dbReference type="NCBI Taxonomy" id="29760"/>
    <lineage>
        <taxon>Eukaryota</taxon>
        <taxon>Viridiplantae</taxon>
        <taxon>Streptophyta</taxon>
        <taxon>Embryophyta</taxon>
        <taxon>Tracheophyta</taxon>
        <taxon>Spermatophyta</taxon>
        <taxon>Magnoliopsida</taxon>
        <taxon>eudicotyledons</taxon>
        <taxon>Gunneridae</taxon>
        <taxon>Pentapetalae</taxon>
        <taxon>rosids</taxon>
        <taxon>Vitales</taxon>
        <taxon>Vitaceae</taxon>
        <taxon>Viteae</taxon>
        <taxon>Vitis</taxon>
    </lineage>
</organism>
<feature type="region of interest" description="Disordered" evidence="6">
    <location>
        <begin position="227"/>
        <end position="325"/>
    </location>
</feature>
<dbReference type="SUPFAM" id="SSF55008">
    <property type="entry name" value="HMA, heavy metal-associated domain"/>
    <property type="match status" value="1"/>
</dbReference>
<feature type="domain" description="HMA" evidence="7">
    <location>
        <begin position="7"/>
        <end position="70"/>
    </location>
</feature>
<comment type="similarity">
    <text evidence="5">Belongs to the HIPP family.</text>
</comment>
<feature type="compositionally biased region" description="Gly residues" evidence="6">
    <location>
        <begin position="232"/>
        <end position="247"/>
    </location>
</feature>
<dbReference type="InterPro" id="IPR036163">
    <property type="entry name" value="HMA_dom_sf"/>
</dbReference>
<evidence type="ECO:0000313" key="8">
    <source>
        <dbReference type="EMBL" id="RVX21994.1"/>
    </source>
</evidence>
<feature type="compositionally biased region" description="Gly residues" evidence="6">
    <location>
        <begin position="95"/>
        <end position="107"/>
    </location>
</feature>
<evidence type="ECO:0000256" key="6">
    <source>
        <dbReference type="SAM" id="MobiDB-lite"/>
    </source>
</evidence>
<evidence type="ECO:0000256" key="2">
    <source>
        <dbReference type="ARBA" id="ARBA00022723"/>
    </source>
</evidence>
<dbReference type="InterPro" id="IPR006121">
    <property type="entry name" value="HMA_dom"/>
</dbReference>
<dbReference type="Pfam" id="PF00403">
    <property type="entry name" value="HMA"/>
    <property type="match status" value="1"/>
</dbReference>
<dbReference type="CDD" id="cd00371">
    <property type="entry name" value="HMA"/>
    <property type="match status" value="1"/>
</dbReference>